<dbReference type="PANTHER" id="PTHR43673:SF10">
    <property type="entry name" value="NADH DEHYDROGENASE_NAD(P)H NITROREDUCTASE XCC3605-RELATED"/>
    <property type="match status" value="1"/>
</dbReference>
<protein>
    <submittedName>
        <fullName evidence="4">Nitroreductase</fullName>
    </submittedName>
</protein>
<proteinExistence type="inferred from homology"/>
<dbReference type="InterPro" id="IPR029479">
    <property type="entry name" value="Nitroreductase"/>
</dbReference>
<dbReference type="AlphaFoldDB" id="A0A7W6C6A4"/>
<dbReference type="EMBL" id="JACIDV010000006">
    <property type="protein sequence ID" value="MBB3946525.1"/>
    <property type="molecule type" value="Genomic_DNA"/>
</dbReference>
<comment type="caution">
    <text evidence="4">The sequence shown here is derived from an EMBL/GenBank/DDBJ whole genome shotgun (WGS) entry which is preliminary data.</text>
</comment>
<feature type="domain" description="Nitroreductase" evidence="3">
    <location>
        <begin position="74"/>
        <end position="162"/>
    </location>
</feature>
<dbReference type="RefSeq" id="WP_183896515.1">
    <property type="nucleotide sequence ID" value="NZ_JACIDV010000006.1"/>
</dbReference>
<name>A0A7W6C6A4_9HYPH</name>
<evidence type="ECO:0000256" key="1">
    <source>
        <dbReference type="ARBA" id="ARBA00007118"/>
    </source>
</evidence>
<comment type="similarity">
    <text evidence="1">Belongs to the nitroreductase family.</text>
</comment>
<dbReference type="CDD" id="cd02138">
    <property type="entry name" value="TdsD-like"/>
    <property type="match status" value="1"/>
</dbReference>
<sequence length="200" mass="22249">MTYSNSRQSEYPVDPIFLDRWSPRAFDGKGMPREHLLTILDAAHWAPSSSNQQPWRFVFAHNGTENFETFVSLLMEGNQRWAKNAAVLLFVLSRDHTISRDGEKKPATTHSFDAGAAWLSLAMQSHMLGYHAHAMAGIFKDKIVETLSIPEGFVVEAAVAIGTMADKETLPPELAEREIPSARMPLSEVAFEGRFTGSAE</sequence>
<evidence type="ECO:0000256" key="2">
    <source>
        <dbReference type="ARBA" id="ARBA00023002"/>
    </source>
</evidence>
<feature type="domain" description="Nitroreductase" evidence="3">
    <location>
        <begin position="19"/>
        <end position="63"/>
    </location>
</feature>
<evidence type="ECO:0000313" key="4">
    <source>
        <dbReference type="EMBL" id="MBB3946525.1"/>
    </source>
</evidence>
<dbReference type="PANTHER" id="PTHR43673">
    <property type="entry name" value="NAD(P)H NITROREDUCTASE YDGI-RELATED"/>
    <property type="match status" value="1"/>
</dbReference>
<accession>A0A7W6C6A4</accession>
<dbReference type="Pfam" id="PF00881">
    <property type="entry name" value="Nitroreductase"/>
    <property type="match status" value="2"/>
</dbReference>
<reference evidence="4 5" key="1">
    <citation type="submission" date="2020-08" db="EMBL/GenBank/DDBJ databases">
        <title>Genomic Encyclopedia of Type Strains, Phase IV (KMG-IV): sequencing the most valuable type-strain genomes for metagenomic binning, comparative biology and taxonomic classification.</title>
        <authorList>
            <person name="Goeker M."/>
        </authorList>
    </citation>
    <scope>NUCLEOTIDE SEQUENCE [LARGE SCALE GENOMIC DNA]</scope>
    <source>
        <strain evidence="4 5">DSM 26438</strain>
    </source>
</reference>
<dbReference type="InterPro" id="IPR000415">
    <property type="entry name" value="Nitroreductase-like"/>
</dbReference>
<evidence type="ECO:0000313" key="5">
    <source>
        <dbReference type="Proteomes" id="UP000565286"/>
    </source>
</evidence>
<evidence type="ECO:0000259" key="3">
    <source>
        <dbReference type="Pfam" id="PF00881"/>
    </source>
</evidence>
<keyword evidence="2" id="KW-0560">Oxidoreductase</keyword>
<keyword evidence="5" id="KW-1185">Reference proteome</keyword>
<dbReference type="Proteomes" id="UP000565286">
    <property type="component" value="Unassembled WGS sequence"/>
</dbReference>
<dbReference type="Gene3D" id="3.40.109.10">
    <property type="entry name" value="NADH Oxidase"/>
    <property type="match status" value="1"/>
</dbReference>
<dbReference type="SUPFAM" id="SSF55469">
    <property type="entry name" value="FMN-dependent nitroreductase-like"/>
    <property type="match status" value="1"/>
</dbReference>
<dbReference type="GO" id="GO:0016491">
    <property type="term" value="F:oxidoreductase activity"/>
    <property type="evidence" value="ECO:0007669"/>
    <property type="project" value="UniProtKB-KW"/>
</dbReference>
<organism evidence="4 5">
    <name type="scientific">Rhizobium skierniewicense</name>
    <dbReference type="NCBI Taxonomy" id="984260"/>
    <lineage>
        <taxon>Bacteria</taxon>
        <taxon>Pseudomonadati</taxon>
        <taxon>Pseudomonadota</taxon>
        <taxon>Alphaproteobacteria</taxon>
        <taxon>Hyphomicrobiales</taxon>
        <taxon>Rhizobiaceae</taxon>
        <taxon>Rhizobium/Agrobacterium group</taxon>
        <taxon>Rhizobium</taxon>
    </lineage>
</organism>
<gene>
    <name evidence="4" type="ORF">GGQ73_002478</name>
</gene>